<sequence length="155" mass="17820">MKQEIIIIKSESEFIKFTLSNVIGFPEQTSFWGGYEVSGNVEIKSGNFNASGELWFTTGELYTFYKSLLTVHQHCSGKVEYSNFDRSLNFELQYMPGGIIEIKGRYQEHPDSINELIFEIHSDQSYINNTLEELKELIKDYGNLRGIIQEVGDIT</sequence>
<dbReference type="InterPro" id="IPR056510">
    <property type="entry name" value="WapI"/>
</dbReference>
<dbReference type="Proteomes" id="UP000249522">
    <property type="component" value="Unassembled WGS sequence"/>
</dbReference>
<comment type="caution">
    <text evidence="1">The sequence shown here is derived from an EMBL/GenBank/DDBJ whole genome shotgun (WGS) entry which is preliminary data.</text>
</comment>
<organism evidence="1 2">
    <name type="scientific">Paenibacillus sambharensis</name>
    <dbReference type="NCBI Taxonomy" id="1803190"/>
    <lineage>
        <taxon>Bacteria</taxon>
        <taxon>Bacillati</taxon>
        <taxon>Bacillota</taxon>
        <taxon>Bacilli</taxon>
        <taxon>Bacillales</taxon>
        <taxon>Paenibacillaceae</taxon>
        <taxon>Paenibacillus</taxon>
    </lineage>
</organism>
<dbReference type="Pfam" id="PF24716">
    <property type="entry name" value="WapI"/>
    <property type="match status" value="1"/>
</dbReference>
<proteinExistence type="predicted"/>
<gene>
    <name evidence="1" type="ORF">DNH61_24655</name>
</gene>
<dbReference type="EMBL" id="QKRB01000059">
    <property type="protein sequence ID" value="PZD93126.1"/>
    <property type="molecule type" value="Genomic_DNA"/>
</dbReference>
<accession>A0A2W1L182</accession>
<evidence type="ECO:0000313" key="1">
    <source>
        <dbReference type="EMBL" id="PZD93126.1"/>
    </source>
</evidence>
<keyword evidence="2" id="KW-1185">Reference proteome</keyword>
<dbReference type="OrthoDB" id="885691at2"/>
<dbReference type="RefSeq" id="WP_111149624.1">
    <property type="nucleotide sequence ID" value="NZ_QKRB01000059.1"/>
</dbReference>
<evidence type="ECO:0000313" key="2">
    <source>
        <dbReference type="Proteomes" id="UP000249522"/>
    </source>
</evidence>
<dbReference type="AlphaFoldDB" id="A0A2W1L182"/>
<protein>
    <submittedName>
        <fullName evidence="1">Uncharacterized protein</fullName>
    </submittedName>
</protein>
<reference evidence="1 2" key="1">
    <citation type="submission" date="2018-06" db="EMBL/GenBank/DDBJ databases">
        <title>Paenibacillus imtechensis sp. nov.</title>
        <authorList>
            <person name="Pinnaka A.K."/>
            <person name="Singh H."/>
            <person name="Kaur M."/>
        </authorList>
    </citation>
    <scope>NUCLEOTIDE SEQUENCE [LARGE SCALE GENOMIC DNA]</scope>
    <source>
        <strain evidence="1 2">SMB1</strain>
    </source>
</reference>
<name>A0A2W1L182_9BACL</name>